<dbReference type="InterPro" id="IPR039131">
    <property type="entry name" value="NDUFAF1"/>
</dbReference>
<name>A0A2D3UPF9_9PEZI</name>
<dbReference type="PANTHER" id="PTHR13194:SF19">
    <property type="entry name" value="NAD(P)-BINDING ROSSMANN-FOLD SUPERFAMILY PROTEIN"/>
    <property type="match status" value="1"/>
</dbReference>
<dbReference type="SUPFAM" id="SSF49785">
    <property type="entry name" value="Galactose-binding domain-like"/>
    <property type="match status" value="1"/>
</dbReference>
<feature type="transmembrane region" description="Helical" evidence="2">
    <location>
        <begin position="237"/>
        <end position="255"/>
    </location>
</feature>
<feature type="domain" description="NADH:ubiquinone oxidoreductase intermediate-associated protein 30" evidence="3">
    <location>
        <begin position="20"/>
        <end position="187"/>
    </location>
</feature>
<comment type="similarity">
    <text evidence="1">Belongs to the CIA30 family.</text>
</comment>
<dbReference type="InterPro" id="IPR013857">
    <property type="entry name" value="NADH-UbQ_OxRdtase-assoc_prot30"/>
</dbReference>
<accession>A0A2D3UPF9</accession>
<dbReference type="Proteomes" id="UP000225277">
    <property type="component" value="Unassembled WGS sequence"/>
</dbReference>
<dbReference type="OrthoDB" id="426386at2759"/>
<keyword evidence="5" id="KW-1185">Reference proteome</keyword>
<sequence length="264" mass="29191">MAQTFDSKHLVLFGADKGWHSGDWTASDDRVRGGKSQSYLEINEKTARFHGTLDIKTLGGAGFASQRTTGNDREWDLSEYAGIQINTSKGDKKRYTLNLKDTLLPPDPDTGREQSTVTYECDFELPSQAEPGHAYDRSIFIPFSSFNATYRGRLKDDAKPINLKKVKQISVMMRSFFGTQEGEFSLTLRSICALSKVPSVDAETTIIDHSVLEKGDADVESNVADEVLPSMPPSRKVAYFLLGVVSLFAVFPLLFPMSCGMHSG</sequence>
<dbReference type="InterPro" id="IPR008979">
    <property type="entry name" value="Galactose-bd-like_sf"/>
</dbReference>
<dbReference type="EMBL" id="FJUY01000003">
    <property type="protein sequence ID" value="CZT17231.1"/>
    <property type="molecule type" value="Genomic_DNA"/>
</dbReference>
<evidence type="ECO:0000256" key="2">
    <source>
        <dbReference type="SAM" id="Phobius"/>
    </source>
</evidence>
<keyword evidence="2" id="KW-0812">Transmembrane</keyword>
<dbReference type="GO" id="GO:0010257">
    <property type="term" value="P:NADH dehydrogenase complex assembly"/>
    <property type="evidence" value="ECO:0007669"/>
    <property type="project" value="TreeGrafter"/>
</dbReference>
<dbReference type="Pfam" id="PF08547">
    <property type="entry name" value="CIA30"/>
    <property type="match status" value="1"/>
</dbReference>
<evidence type="ECO:0000259" key="3">
    <source>
        <dbReference type="Pfam" id="PF08547"/>
    </source>
</evidence>
<protein>
    <recommendedName>
        <fullName evidence="3">NADH:ubiquinone oxidoreductase intermediate-associated protein 30 domain-containing protein</fullName>
    </recommendedName>
</protein>
<dbReference type="AlphaFoldDB" id="A0A2D3UPF9"/>
<evidence type="ECO:0000256" key="1">
    <source>
        <dbReference type="ARBA" id="ARBA00007884"/>
    </source>
</evidence>
<dbReference type="RefSeq" id="XP_023624124.1">
    <property type="nucleotide sequence ID" value="XM_023768356.1"/>
</dbReference>
<reference evidence="4 5" key="1">
    <citation type="submission" date="2016-03" db="EMBL/GenBank/DDBJ databases">
        <authorList>
            <person name="Ploux O."/>
        </authorList>
    </citation>
    <scope>NUCLEOTIDE SEQUENCE [LARGE SCALE GENOMIC DNA]</scope>
    <source>
        <strain evidence="4 5">URUG2</strain>
    </source>
</reference>
<evidence type="ECO:0000313" key="5">
    <source>
        <dbReference type="Proteomes" id="UP000225277"/>
    </source>
</evidence>
<dbReference type="STRING" id="112498.A0A2D3UPF9"/>
<gene>
    <name evidence="4" type="ORF">RCC_03064</name>
</gene>
<organism evidence="4 5">
    <name type="scientific">Ramularia collo-cygni</name>
    <dbReference type="NCBI Taxonomy" id="112498"/>
    <lineage>
        <taxon>Eukaryota</taxon>
        <taxon>Fungi</taxon>
        <taxon>Dikarya</taxon>
        <taxon>Ascomycota</taxon>
        <taxon>Pezizomycotina</taxon>
        <taxon>Dothideomycetes</taxon>
        <taxon>Dothideomycetidae</taxon>
        <taxon>Mycosphaerellales</taxon>
        <taxon>Mycosphaerellaceae</taxon>
        <taxon>Ramularia</taxon>
    </lineage>
</organism>
<proteinExistence type="inferred from homology"/>
<dbReference type="GO" id="GO:0051082">
    <property type="term" value="F:unfolded protein binding"/>
    <property type="evidence" value="ECO:0007669"/>
    <property type="project" value="TreeGrafter"/>
</dbReference>
<evidence type="ECO:0000313" key="4">
    <source>
        <dbReference type="EMBL" id="CZT17231.1"/>
    </source>
</evidence>
<dbReference type="GeneID" id="35598272"/>
<keyword evidence="2" id="KW-0472">Membrane</keyword>
<dbReference type="PANTHER" id="PTHR13194">
    <property type="entry name" value="COMPLEX I INTERMEDIATE-ASSOCIATED PROTEIN 30"/>
    <property type="match status" value="1"/>
</dbReference>
<keyword evidence="2" id="KW-1133">Transmembrane helix</keyword>